<feature type="transmembrane region" description="Helical" evidence="1">
    <location>
        <begin position="59"/>
        <end position="79"/>
    </location>
</feature>
<gene>
    <name evidence="2" type="ORF">Vlu01_16540</name>
</gene>
<dbReference type="Proteomes" id="UP000643165">
    <property type="component" value="Unassembled WGS sequence"/>
</dbReference>
<feature type="transmembrane region" description="Helical" evidence="1">
    <location>
        <begin position="149"/>
        <end position="170"/>
    </location>
</feature>
<evidence type="ECO:0000256" key="1">
    <source>
        <dbReference type="SAM" id="Phobius"/>
    </source>
</evidence>
<organism evidence="2 3">
    <name type="scientific">Micromonospora lutea</name>
    <dbReference type="NCBI Taxonomy" id="419825"/>
    <lineage>
        <taxon>Bacteria</taxon>
        <taxon>Bacillati</taxon>
        <taxon>Actinomycetota</taxon>
        <taxon>Actinomycetes</taxon>
        <taxon>Micromonosporales</taxon>
        <taxon>Micromonosporaceae</taxon>
        <taxon>Micromonospora</taxon>
    </lineage>
</organism>
<keyword evidence="1" id="KW-1133">Transmembrane helix</keyword>
<accession>A0ABQ4ISX8</accession>
<protein>
    <submittedName>
        <fullName evidence="2">Uncharacterized protein</fullName>
    </submittedName>
</protein>
<keyword evidence="1" id="KW-0472">Membrane</keyword>
<keyword evidence="1" id="KW-0812">Transmembrane</keyword>
<dbReference type="EMBL" id="BOPB01000009">
    <property type="protein sequence ID" value="GIJ21030.1"/>
    <property type="molecule type" value="Genomic_DNA"/>
</dbReference>
<comment type="caution">
    <text evidence="2">The sequence shown here is derived from an EMBL/GenBank/DDBJ whole genome shotgun (WGS) entry which is preliminary data.</text>
</comment>
<reference evidence="2 3" key="1">
    <citation type="submission" date="2021-01" db="EMBL/GenBank/DDBJ databases">
        <title>Whole genome shotgun sequence of Verrucosispora lutea NBRC 106530.</title>
        <authorList>
            <person name="Komaki H."/>
            <person name="Tamura T."/>
        </authorList>
    </citation>
    <scope>NUCLEOTIDE SEQUENCE [LARGE SCALE GENOMIC DNA]</scope>
    <source>
        <strain evidence="2 3">NBRC 106530</strain>
    </source>
</reference>
<evidence type="ECO:0000313" key="2">
    <source>
        <dbReference type="EMBL" id="GIJ21030.1"/>
    </source>
</evidence>
<name>A0ABQ4ISX8_9ACTN</name>
<keyword evidence="3" id="KW-1185">Reference proteome</keyword>
<sequence>MTCLYRRDRCRQSQRIGDGECTIGEFCGAAVGVPGGSARGRLSGVKIYADRFPTALRQLLTDLLVIAWVYATIRGALWVHDLVQKLAVPGQKLEGAGGGLADNLAEAGGKVGRVPLVGDELTAPFGRAADAARSLAEAGRDQQELVDQLALALAVGLLIVPLSLVVFGWLPLRIRWMRRAGSAATLATAPAGRDLLALRALASQPLRELTRIAPDVAEAWRQGDEATVDALAALELRRLGLRTPQTP</sequence>
<proteinExistence type="predicted"/>
<evidence type="ECO:0000313" key="3">
    <source>
        <dbReference type="Proteomes" id="UP000643165"/>
    </source>
</evidence>